<gene>
    <name evidence="1" type="ORF">AERO8C_160186</name>
</gene>
<dbReference type="Proteomes" id="UP000439123">
    <property type="component" value="Unassembled WGS sequence"/>
</dbReference>
<organism evidence="1 2">
    <name type="scientific">Aeromonas veronii</name>
    <dbReference type="NCBI Taxonomy" id="654"/>
    <lineage>
        <taxon>Bacteria</taxon>
        <taxon>Pseudomonadati</taxon>
        <taxon>Pseudomonadota</taxon>
        <taxon>Gammaproteobacteria</taxon>
        <taxon>Aeromonadales</taxon>
        <taxon>Aeromonadaceae</taxon>
        <taxon>Aeromonas</taxon>
    </lineage>
</organism>
<reference evidence="1 2" key="1">
    <citation type="submission" date="2019-10" db="EMBL/GenBank/DDBJ databases">
        <authorList>
            <person name="Karimi E."/>
        </authorList>
    </citation>
    <scope>NUCLEOTIDE SEQUENCE [LARGE SCALE GENOMIC DNA]</scope>
    <source>
        <strain evidence="1">Aeromonas sp. 8C</strain>
    </source>
</reference>
<name>A0A653KYX0_AERVE</name>
<proteinExistence type="predicted"/>
<accession>A0A653KYX0</accession>
<protein>
    <submittedName>
        <fullName evidence="1">Uncharacterized protein</fullName>
    </submittedName>
</protein>
<evidence type="ECO:0000313" key="2">
    <source>
        <dbReference type="Proteomes" id="UP000439123"/>
    </source>
</evidence>
<dbReference type="AlphaFoldDB" id="A0A653KYX0"/>
<dbReference type="EMBL" id="CABWLC010000008">
    <property type="protein sequence ID" value="VXA84033.1"/>
    <property type="molecule type" value="Genomic_DNA"/>
</dbReference>
<sequence length="88" mass="9888">MALRCRRFCVVGSTWFIPFTGVSGMKYKQAYITSASKKVRVLIFRCMKAHRAGGLCHFDPARPAGKIRDQQSICRNLCCLLCQQGDSV</sequence>
<evidence type="ECO:0000313" key="1">
    <source>
        <dbReference type="EMBL" id="VXA84033.1"/>
    </source>
</evidence>